<name>A0A410QCR0_9FIRM</name>
<dbReference type="KEGG" id="spoa:EQM13_09295"/>
<gene>
    <name evidence="3" type="primary">spoIIIAF</name>
    <name evidence="3" type="ORF">EQM13_09295</name>
</gene>
<evidence type="ECO:0000313" key="4">
    <source>
        <dbReference type="Proteomes" id="UP000287969"/>
    </source>
</evidence>
<dbReference type="InterPro" id="IPR014245">
    <property type="entry name" value="Spore_III_AF"/>
</dbReference>
<keyword evidence="2" id="KW-0472">Membrane</keyword>
<proteinExistence type="predicted"/>
<evidence type="ECO:0000313" key="3">
    <source>
        <dbReference type="EMBL" id="QAT61770.1"/>
    </source>
</evidence>
<accession>A0A410QCR0</accession>
<dbReference type="EMBL" id="CP035282">
    <property type="protein sequence ID" value="QAT61770.1"/>
    <property type="molecule type" value="Genomic_DNA"/>
</dbReference>
<dbReference type="AlphaFoldDB" id="A0A410QCR0"/>
<evidence type="ECO:0000256" key="2">
    <source>
        <dbReference type="SAM" id="Phobius"/>
    </source>
</evidence>
<sequence length="256" mass="29773">MSIDTFCSNHVFYNHNYYYRGRKCYFDVKVGGKVEYISFLKDWAVNIVILFILISFLEIILPSGNMKRFLDMVIGILVIIAIMNPIIKLLNKNKDIDVDKSLLTSSVETMNISYKENDDLLAAQKEQVITAYKNKLKREIEEIISSNTNYSVSDIKIELQEDEEREDYGNIKKIEMDIKEAKEEKKEEEGEKKNIKIDDIEEITVSKNQKPSSTNREIIDNKDIKDVISENFNVPYENIVLYKNTKLAGDENEITK</sequence>
<evidence type="ECO:0000256" key="1">
    <source>
        <dbReference type="SAM" id="Coils"/>
    </source>
</evidence>
<protein>
    <submittedName>
        <fullName evidence="3">Stage III sporulation protein AF</fullName>
    </submittedName>
</protein>
<dbReference type="Proteomes" id="UP000287969">
    <property type="component" value="Chromosome"/>
</dbReference>
<feature type="transmembrane region" description="Helical" evidence="2">
    <location>
        <begin position="43"/>
        <end position="62"/>
    </location>
</feature>
<organism evidence="3 4">
    <name type="scientific">Acidilutibacter cellobiosedens</name>
    <dbReference type="NCBI Taxonomy" id="2507161"/>
    <lineage>
        <taxon>Bacteria</taxon>
        <taxon>Bacillati</taxon>
        <taxon>Bacillota</taxon>
        <taxon>Tissierellia</taxon>
        <taxon>Tissierellales</taxon>
        <taxon>Acidilutibacteraceae</taxon>
        <taxon>Acidilutibacter</taxon>
    </lineage>
</organism>
<feature type="coiled-coil region" evidence="1">
    <location>
        <begin position="171"/>
        <end position="198"/>
    </location>
</feature>
<feature type="transmembrane region" description="Helical" evidence="2">
    <location>
        <begin position="69"/>
        <end position="87"/>
    </location>
</feature>
<keyword evidence="1" id="KW-0175">Coiled coil</keyword>
<dbReference type="Pfam" id="PF09581">
    <property type="entry name" value="Spore_III_AF"/>
    <property type="match status" value="1"/>
</dbReference>
<keyword evidence="4" id="KW-1185">Reference proteome</keyword>
<dbReference type="NCBIfam" id="TIGR02896">
    <property type="entry name" value="spore_III_AF"/>
    <property type="match status" value="1"/>
</dbReference>
<reference evidence="4" key="1">
    <citation type="submission" date="2019-01" db="EMBL/GenBank/DDBJ databases">
        <title>Draft genomes of a novel of Sporanaerobacter strains.</title>
        <authorList>
            <person name="Ma S."/>
        </authorList>
    </citation>
    <scope>NUCLEOTIDE SEQUENCE [LARGE SCALE GENOMIC DNA]</scope>
    <source>
        <strain evidence="4">NJN-17</strain>
    </source>
</reference>
<keyword evidence="2" id="KW-1133">Transmembrane helix</keyword>
<keyword evidence="2" id="KW-0812">Transmembrane</keyword>